<dbReference type="Proteomes" id="UP000750502">
    <property type="component" value="Unassembled WGS sequence"/>
</dbReference>
<feature type="compositionally biased region" description="Polar residues" evidence="1">
    <location>
        <begin position="231"/>
        <end position="243"/>
    </location>
</feature>
<name>A0A9P7HZC2_9HYPO</name>
<evidence type="ECO:0000313" key="3">
    <source>
        <dbReference type="EMBL" id="KAG5770289.1"/>
    </source>
</evidence>
<protein>
    <recommendedName>
        <fullName evidence="2">Myb/SANT-like domain-containing protein</fullName>
    </recommendedName>
</protein>
<evidence type="ECO:0000256" key="1">
    <source>
        <dbReference type="SAM" id="MobiDB-lite"/>
    </source>
</evidence>
<evidence type="ECO:0000259" key="2">
    <source>
        <dbReference type="Pfam" id="PF12776"/>
    </source>
</evidence>
<dbReference type="Pfam" id="PF12776">
    <property type="entry name" value="Myb_DNA-bind_3"/>
    <property type="match status" value="1"/>
</dbReference>
<sequence length="281" mass="31203">MSSSLRTPTPRPAAGSRITIEAIMNGRAADEDPFADDDDLPSPSTMPSTIPPPASKQKTLQRAPLPSLTKKKKPRPRWNNDQIRMLLELYCEARNRGDLGSEKSVDTRRVYTDIASRLSEEFPAISFNHKKVSRKVSDLLKIWKVFLAIDGSSGTSYDYDTGAILTSDKLWEYFLHEQAFEGKEEVRLTAIKATDAEGLLALTTTEILSDDEDEDDEEDEDEEVTVLGSRAATSTPRPPSSQAAAIESARKRKRDASVASLQQTPLPPTKRQYRNVPEGHS</sequence>
<dbReference type="EMBL" id="JADFTT010000060">
    <property type="protein sequence ID" value="KAG5770289.1"/>
    <property type="molecule type" value="Genomic_DNA"/>
</dbReference>
<reference evidence="3" key="1">
    <citation type="journal article" date="2020" name="bioRxiv">
        <title>Historical genomics reveals the evolutionary mechanisms behind multiple outbreaks of the host-specific coffee wilt pathogen Fusarium xylarioides.</title>
        <authorList>
            <person name="Peck D."/>
            <person name="Nowell R.W."/>
            <person name="Flood J."/>
            <person name="Ryan M.J."/>
            <person name="Barraclough T.G."/>
        </authorList>
    </citation>
    <scope>NUCLEOTIDE SEQUENCE</scope>
    <source>
        <strain evidence="3">IMI 127659i</strain>
    </source>
</reference>
<feature type="region of interest" description="Disordered" evidence="1">
    <location>
        <begin position="1"/>
        <end position="77"/>
    </location>
</feature>
<accession>A0A9P7HZC2</accession>
<comment type="caution">
    <text evidence="3">The sequence shown here is derived from an EMBL/GenBank/DDBJ whole genome shotgun (WGS) entry which is preliminary data.</text>
</comment>
<feature type="compositionally biased region" description="Acidic residues" evidence="1">
    <location>
        <begin position="209"/>
        <end position="224"/>
    </location>
</feature>
<feature type="compositionally biased region" description="Acidic residues" evidence="1">
    <location>
        <begin position="31"/>
        <end position="40"/>
    </location>
</feature>
<dbReference type="InterPro" id="IPR024752">
    <property type="entry name" value="Myb/SANT-like_dom"/>
</dbReference>
<feature type="region of interest" description="Disordered" evidence="1">
    <location>
        <begin position="209"/>
        <end position="281"/>
    </location>
</feature>
<reference evidence="3" key="2">
    <citation type="submission" date="2020-10" db="EMBL/GenBank/DDBJ databases">
        <authorList>
            <person name="Peck L.D."/>
            <person name="Nowell R.W."/>
            <person name="Flood J."/>
            <person name="Ryan M.J."/>
            <person name="Barraclough T.G."/>
        </authorList>
    </citation>
    <scope>NUCLEOTIDE SEQUENCE</scope>
    <source>
        <strain evidence="3">IMI 127659i</strain>
    </source>
</reference>
<organism evidence="3 4">
    <name type="scientific">Fusarium xylarioides</name>
    <dbReference type="NCBI Taxonomy" id="221167"/>
    <lineage>
        <taxon>Eukaryota</taxon>
        <taxon>Fungi</taxon>
        <taxon>Dikarya</taxon>
        <taxon>Ascomycota</taxon>
        <taxon>Pezizomycotina</taxon>
        <taxon>Sordariomycetes</taxon>
        <taxon>Hypocreomycetidae</taxon>
        <taxon>Hypocreales</taxon>
        <taxon>Nectriaceae</taxon>
        <taxon>Fusarium</taxon>
        <taxon>Fusarium fujikuroi species complex</taxon>
    </lineage>
</organism>
<evidence type="ECO:0000313" key="4">
    <source>
        <dbReference type="Proteomes" id="UP000750502"/>
    </source>
</evidence>
<dbReference type="AlphaFoldDB" id="A0A9P7HZC2"/>
<feature type="domain" description="Myb/SANT-like" evidence="2">
    <location>
        <begin position="77"/>
        <end position="172"/>
    </location>
</feature>
<proteinExistence type="predicted"/>
<gene>
    <name evidence="3" type="ORF">H9Q72_002769</name>
</gene>
<keyword evidence="4" id="KW-1185">Reference proteome</keyword>
<dbReference type="OrthoDB" id="4957278at2759"/>